<organism evidence="2 3">
    <name type="scientific">Mucor velutinosus</name>
    <dbReference type="NCBI Taxonomy" id="708070"/>
    <lineage>
        <taxon>Eukaryota</taxon>
        <taxon>Fungi</taxon>
        <taxon>Fungi incertae sedis</taxon>
        <taxon>Mucoromycota</taxon>
        <taxon>Mucoromycotina</taxon>
        <taxon>Mucoromycetes</taxon>
        <taxon>Mucorales</taxon>
        <taxon>Mucorineae</taxon>
        <taxon>Mucoraceae</taxon>
        <taxon>Mucor</taxon>
    </lineage>
</organism>
<evidence type="ECO:0000313" key="3">
    <source>
        <dbReference type="Proteomes" id="UP001304243"/>
    </source>
</evidence>
<name>A0AAN7D7X3_9FUNG</name>
<keyword evidence="3" id="KW-1185">Reference proteome</keyword>
<accession>A0AAN7D7X3</accession>
<dbReference type="AlphaFoldDB" id="A0AAN7D7X3"/>
<evidence type="ECO:0000313" key="2">
    <source>
        <dbReference type="EMBL" id="KAK4512463.1"/>
    </source>
</evidence>
<dbReference type="EMBL" id="JASEJX010000021">
    <property type="protein sequence ID" value="KAK4512463.1"/>
    <property type="molecule type" value="Genomic_DNA"/>
</dbReference>
<feature type="compositionally biased region" description="Polar residues" evidence="1">
    <location>
        <begin position="295"/>
        <end position="307"/>
    </location>
</feature>
<evidence type="ECO:0000256" key="1">
    <source>
        <dbReference type="SAM" id="MobiDB-lite"/>
    </source>
</evidence>
<feature type="region of interest" description="Disordered" evidence="1">
    <location>
        <begin position="267"/>
        <end position="312"/>
    </location>
</feature>
<dbReference type="GeneID" id="89946866"/>
<reference evidence="2 3" key="1">
    <citation type="submission" date="2022-11" db="EMBL/GenBank/DDBJ databases">
        <title>Mucor velutinosus strain NIH1002 WGS.</title>
        <authorList>
            <person name="Subramanian P."/>
            <person name="Mullikin J.C."/>
            <person name="Segre J.A."/>
            <person name="Zelazny A.M."/>
        </authorList>
    </citation>
    <scope>NUCLEOTIDE SEQUENCE [LARGE SCALE GENOMIC DNA]</scope>
    <source>
        <strain evidence="2 3">NIH1002</strain>
    </source>
</reference>
<gene>
    <name evidence="2" type="primary">HGT20_7</name>
    <name evidence="2" type="ORF">ATC70_003164</name>
</gene>
<dbReference type="RefSeq" id="XP_064679129.1">
    <property type="nucleotide sequence ID" value="XM_064822529.1"/>
</dbReference>
<dbReference type="Proteomes" id="UP001304243">
    <property type="component" value="Unassembled WGS sequence"/>
</dbReference>
<sequence length="452" mass="50969">MDNNYRTIRTQVSPLDAIKTEMLELKAFVGELKEESKLNRDLLLELIKQLSPTFPPVQPTNDGVFGNKTDVGRVIATARNLAPAPVGNPNLRGPRDINPVVPEILEYWINSGKVNSQGNAIYPDARTRLLGLINFSMKSSGDVNERGYTFNHPIVVAQYKALRKMCLVYHQRLLDEYYYVNDLAVDDKVVPAWSRVDEALILKHALYFEAHAQKYGFILHRCTNSWGATALLASVHKTRRRSATRAIGSTSDSSSFDGFSSSVSLSGNGATGNCPGGDDGPDEGEDDDDNEDFRNSTAGRLTASRSVHATPMVPRDPSESYLDYSWSSCSSSDLMSTVKRFVEYYKYRFGPALDIENNPSYHFMYYARACDYERVLTKRLNDASLEGKSKVNYTMMQCVYSSLIVAMCFTMEGEHVDDFQKLSDRWITYVWGEWALNDDADDYYYSDGYDML</sequence>
<proteinExistence type="predicted"/>
<feature type="compositionally biased region" description="Acidic residues" evidence="1">
    <location>
        <begin position="279"/>
        <end position="291"/>
    </location>
</feature>
<protein>
    <submittedName>
        <fullName evidence="2">Bifunctional purine biosynthesis protein PurH</fullName>
    </submittedName>
</protein>
<comment type="caution">
    <text evidence="2">The sequence shown here is derived from an EMBL/GenBank/DDBJ whole genome shotgun (WGS) entry which is preliminary data.</text>
</comment>